<feature type="transmembrane region" description="Helical" evidence="8">
    <location>
        <begin position="186"/>
        <end position="205"/>
    </location>
</feature>
<evidence type="ECO:0000313" key="11">
    <source>
        <dbReference type="EMBL" id="BBJ70732.1"/>
    </source>
</evidence>
<dbReference type="EMBL" id="AP019646">
    <property type="protein sequence ID" value="BBJ70720.1"/>
    <property type="molecule type" value="Genomic_DNA"/>
</dbReference>
<evidence type="ECO:0000256" key="1">
    <source>
        <dbReference type="ARBA" id="ARBA00004141"/>
    </source>
</evidence>
<dbReference type="EC" id="7.1.1.2" evidence="2"/>
<dbReference type="GO" id="GO:0015990">
    <property type="term" value="P:electron transport coupled proton transport"/>
    <property type="evidence" value="ECO:0007669"/>
    <property type="project" value="TreeGrafter"/>
</dbReference>
<gene>
    <name evidence="10" type="primary">ND5</name>
</gene>
<feature type="transmembrane region" description="Helical" evidence="8">
    <location>
        <begin position="71"/>
        <end position="89"/>
    </location>
</feature>
<keyword evidence="3 8" id="KW-0812">Transmembrane</keyword>
<keyword evidence="10" id="KW-0496">Mitochondrion</keyword>
<dbReference type="InterPro" id="IPR003945">
    <property type="entry name" value="NU5C-like"/>
</dbReference>
<dbReference type="GO" id="GO:0016020">
    <property type="term" value="C:membrane"/>
    <property type="evidence" value="ECO:0007669"/>
    <property type="project" value="UniProtKB-SubCell"/>
</dbReference>
<feature type="transmembrane region" description="Helical" evidence="8">
    <location>
        <begin position="152"/>
        <end position="174"/>
    </location>
</feature>
<dbReference type="PANTHER" id="PTHR42829:SF2">
    <property type="entry name" value="NADH-UBIQUINONE OXIDOREDUCTASE CHAIN 5"/>
    <property type="match status" value="1"/>
</dbReference>
<feature type="transmembrane region" description="Helical" evidence="8">
    <location>
        <begin position="449"/>
        <end position="469"/>
    </location>
</feature>
<feature type="transmembrane region" description="Helical" evidence="8">
    <location>
        <begin position="42"/>
        <end position="59"/>
    </location>
</feature>
<dbReference type="GO" id="GO:0008137">
    <property type="term" value="F:NADH dehydrogenase (ubiquinone) activity"/>
    <property type="evidence" value="ECO:0007669"/>
    <property type="project" value="UniProtKB-EC"/>
</dbReference>
<comment type="subcellular location">
    <subcellularLocation>
        <location evidence="1">Membrane</location>
        <topology evidence="1">Multi-pass membrane protein</topology>
    </subcellularLocation>
</comment>
<evidence type="ECO:0000256" key="3">
    <source>
        <dbReference type="ARBA" id="ARBA00022692"/>
    </source>
</evidence>
<evidence type="ECO:0000256" key="7">
    <source>
        <dbReference type="ARBA" id="ARBA00049551"/>
    </source>
</evidence>
<dbReference type="PRINTS" id="PR01434">
    <property type="entry name" value="NADHDHGNASE5"/>
</dbReference>
<dbReference type="Pfam" id="PF00361">
    <property type="entry name" value="Proton_antipo_M"/>
    <property type="match status" value="1"/>
</dbReference>
<accession>A0A499VS30</accession>
<feature type="transmembrane region" description="Helical" evidence="8">
    <location>
        <begin position="211"/>
        <end position="234"/>
    </location>
</feature>
<evidence type="ECO:0000313" key="10">
    <source>
        <dbReference type="EMBL" id="BBJ70720.1"/>
    </source>
</evidence>
<dbReference type="AlphaFoldDB" id="A0A499VS30"/>
<dbReference type="GO" id="GO:0042773">
    <property type="term" value="P:ATP synthesis coupled electron transport"/>
    <property type="evidence" value="ECO:0007669"/>
    <property type="project" value="InterPro"/>
</dbReference>
<evidence type="ECO:0000256" key="6">
    <source>
        <dbReference type="ARBA" id="ARBA00031027"/>
    </source>
</evidence>
<dbReference type="InterPro" id="IPR001750">
    <property type="entry name" value="ND/Mrp_TM"/>
</dbReference>
<dbReference type="PANTHER" id="PTHR42829">
    <property type="entry name" value="NADH-UBIQUINONE OXIDOREDUCTASE CHAIN 5"/>
    <property type="match status" value="1"/>
</dbReference>
<feature type="transmembrane region" description="Helical" evidence="8">
    <location>
        <begin position="489"/>
        <end position="510"/>
    </location>
</feature>
<protein>
    <recommendedName>
        <fullName evidence="2">NADH:ubiquinone reductase (H(+)-translocating)</fullName>
        <ecNumber evidence="2">7.1.1.2</ecNumber>
    </recommendedName>
    <alternativeName>
        <fullName evidence="6">NADH dehydrogenase subunit 5</fullName>
    </alternativeName>
</protein>
<feature type="transmembrane region" description="Helical" evidence="8">
    <location>
        <begin position="95"/>
        <end position="113"/>
    </location>
</feature>
<reference evidence="10" key="1">
    <citation type="journal article" date="2019" name="Fish Pathol.">
        <title>Phylogenetic Analysis with Complete Mitochondrial Genome Sequences of Benedenia seriolae Specimens Derived from Japanese Seriola spp.</title>
        <authorList>
            <person name="Kawato S."/>
            <person name="Kobayashi K."/>
            <person name="Shirakashi S."/>
            <person name="Yanagi M."/>
            <person name="Fukuda Y."/>
            <person name="Yamashita H."/>
            <person name="Nozaki R."/>
            <person name="Hirono I."/>
            <person name="Kondo H."/>
        </authorList>
    </citation>
    <scope>NUCLEOTIDE SEQUENCE</scope>
    <source>
        <strain evidence="10">Shirahama03</strain>
        <strain evidence="11">Shirahama04</strain>
    </source>
</reference>
<evidence type="ECO:0000256" key="2">
    <source>
        <dbReference type="ARBA" id="ARBA00012944"/>
    </source>
</evidence>
<geneLocation type="mitochondrion" evidence="10"/>
<sequence length="511" mass="58777">MLLWPLLFFCVNIFIIQLHYNSDFSSGLFNHFDLDFNLSSVSNYYIIMLSVCGLIVLYYNSHYFSWQFNYLNFLILFFLSIMCYLIITSSFFNTLIAWEFLGVVSFILILFYSNYDTSRAANITLISSRFGDVGLFCLLSLAFFNWNVNNFFSLSFLIIVISKSAIFPLGSWLLEAMRAPTPVSCLVHSSTLVAAGVWFILNYIYILDSSILESLYILSLATIIYSSLSSLYYLDLKKLIALSTCNNISWCIVYLCCHSPELCLIQLVSHGVGKCMLFAGAGDVFNNSGGSQLNSATNNKISGNLSNIFICSILVLFISGLPFLGVYFSKHVLLTSSWESANIFFIFILNICFICTYIYSMRLFLLLSKINTSQNSGFTSTYHFSAPILVISCIINFFYSCCNEEIIILDSILSFYILCLQFFGLFLGWVKYTIYSRLTFNLYFMGQDFLILIWNKVSSFTILFIQFISNFRFERFINNISFNINLLNFNFFNVITISIFFLFFLLTYLIF</sequence>
<keyword evidence="5 8" id="KW-0472">Membrane</keyword>
<feature type="transmembrane region" description="Helical" evidence="8">
    <location>
        <begin position="125"/>
        <end position="146"/>
    </location>
</feature>
<feature type="transmembrane region" description="Helical" evidence="8">
    <location>
        <begin position="341"/>
        <end position="360"/>
    </location>
</feature>
<evidence type="ECO:0000256" key="5">
    <source>
        <dbReference type="ARBA" id="ARBA00023136"/>
    </source>
</evidence>
<proteinExistence type="predicted"/>
<dbReference type="EMBL" id="AP019647">
    <property type="protein sequence ID" value="BBJ70732.1"/>
    <property type="molecule type" value="Genomic_DNA"/>
</dbReference>
<feature type="transmembrane region" description="Helical" evidence="8">
    <location>
        <begin position="381"/>
        <end position="400"/>
    </location>
</feature>
<comment type="catalytic activity">
    <reaction evidence="7">
        <text>a ubiquinone + NADH + 5 H(+)(in) = a ubiquinol + NAD(+) + 4 H(+)(out)</text>
        <dbReference type="Rhea" id="RHEA:29091"/>
        <dbReference type="Rhea" id="RHEA-COMP:9565"/>
        <dbReference type="Rhea" id="RHEA-COMP:9566"/>
        <dbReference type="ChEBI" id="CHEBI:15378"/>
        <dbReference type="ChEBI" id="CHEBI:16389"/>
        <dbReference type="ChEBI" id="CHEBI:17976"/>
        <dbReference type="ChEBI" id="CHEBI:57540"/>
        <dbReference type="ChEBI" id="CHEBI:57945"/>
        <dbReference type="EC" id="7.1.1.2"/>
    </reaction>
</comment>
<keyword evidence="4 8" id="KW-1133">Transmembrane helix</keyword>
<evidence type="ECO:0000256" key="8">
    <source>
        <dbReference type="SAM" id="Phobius"/>
    </source>
</evidence>
<evidence type="ECO:0000259" key="9">
    <source>
        <dbReference type="Pfam" id="PF00361"/>
    </source>
</evidence>
<feature type="domain" description="NADH:quinone oxidoreductase/Mrp antiporter transmembrane" evidence="9">
    <location>
        <begin position="92"/>
        <end position="348"/>
    </location>
</feature>
<evidence type="ECO:0000256" key="4">
    <source>
        <dbReference type="ARBA" id="ARBA00022989"/>
    </source>
</evidence>
<dbReference type="GO" id="GO:0003954">
    <property type="term" value="F:NADH dehydrogenase activity"/>
    <property type="evidence" value="ECO:0007669"/>
    <property type="project" value="TreeGrafter"/>
</dbReference>
<organism evidence="10">
    <name type="scientific">Benedenia seriolae</name>
    <name type="common">Skin fluke</name>
    <dbReference type="NCBI Taxonomy" id="160838"/>
    <lineage>
        <taxon>Eukaryota</taxon>
        <taxon>Metazoa</taxon>
        <taxon>Spiralia</taxon>
        <taxon>Lophotrochozoa</taxon>
        <taxon>Platyhelminthes</taxon>
        <taxon>Monogenea</taxon>
        <taxon>Monopisthocotylea</taxon>
        <taxon>Capsalidea</taxon>
        <taxon>Capsalidae</taxon>
        <taxon>Benedenia</taxon>
    </lineage>
</organism>
<feature type="transmembrane region" description="Helical" evidence="8">
    <location>
        <begin position="308"/>
        <end position="329"/>
    </location>
</feature>
<feature type="transmembrane region" description="Helical" evidence="8">
    <location>
        <begin position="406"/>
        <end position="429"/>
    </location>
</feature>
<name>A0A499VS30_BENSE</name>